<feature type="transmembrane region" description="Helical" evidence="19">
    <location>
        <begin position="44"/>
        <end position="60"/>
    </location>
</feature>
<keyword evidence="12 18" id="KW-0548">Nucleotidyltransferase</keyword>
<feature type="transmembrane region" description="Helical" evidence="19">
    <location>
        <begin position="168"/>
        <end position="188"/>
    </location>
</feature>
<dbReference type="PROSITE" id="PS01315">
    <property type="entry name" value="CDS"/>
    <property type="match status" value="1"/>
</dbReference>
<protein>
    <recommendedName>
        <fullName evidence="7 18">Phosphatidate cytidylyltransferase</fullName>
        <ecNumber evidence="6 18">2.7.7.41</ecNumber>
    </recommendedName>
</protein>
<dbReference type="AlphaFoldDB" id="A0A516PYK5"/>
<dbReference type="KEGG" id="mik:FOE78_10415"/>
<evidence type="ECO:0000256" key="18">
    <source>
        <dbReference type="RuleBase" id="RU003938"/>
    </source>
</evidence>
<accession>A0A516PYK5</accession>
<evidence type="ECO:0000256" key="15">
    <source>
        <dbReference type="ARBA" id="ARBA00023136"/>
    </source>
</evidence>
<proteinExistence type="inferred from homology"/>
<evidence type="ECO:0000256" key="4">
    <source>
        <dbReference type="ARBA" id="ARBA00005189"/>
    </source>
</evidence>
<evidence type="ECO:0000256" key="7">
    <source>
        <dbReference type="ARBA" id="ARBA00019373"/>
    </source>
</evidence>
<dbReference type="RefSeq" id="WP_143986221.1">
    <property type="nucleotide sequence ID" value="NZ_CP041692.1"/>
</dbReference>
<evidence type="ECO:0000256" key="9">
    <source>
        <dbReference type="ARBA" id="ARBA00022516"/>
    </source>
</evidence>
<comment type="subcellular location">
    <subcellularLocation>
        <location evidence="2">Cell membrane</location>
        <topology evidence="2">Multi-pass membrane protein</topology>
    </subcellularLocation>
</comment>
<organism evidence="20 21">
    <name type="scientific">Microlunatus elymi</name>
    <dbReference type="NCBI Taxonomy" id="2596828"/>
    <lineage>
        <taxon>Bacteria</taxon>
        <taxon>Bacillati</taxon>
        <taxon>Actinomycetota</taxon>
        <taxon>Actinomycetes</taxon>
        <taxon>Propionibacteriales</taxon>
        <taxon>Propionibacteriaceae</taxon>
        <taxon>Microlunatus</taxon>
    </lineage>
</organism>
<feature type="transmembrane region" description="Helical" evidence="19">
    <location>
        <begin position="131"/>
        <end position="156"/>
    </location>
</feature>
<comment type="similarity">
    <text evidence="5 18">Belongs to the CDS family.</text>
</comment>
<evidence type="ECO:0000313" key="20">
    <source>
        <dbReference type="EMBL" id="QDP96255.1"/>
    </source>
</evidence>
<evidence type="ECO:0000256" key="12">
    <source>
        <dbReference type="ARBA" id="ARBA00022695"/>
    </source>
</evidence>
<evidence type="ECO:0000256" key="13">
    <source>
        <dbReference type="ARBA" id="ARBA00022989"/>
    </source>
</evidence>
<gene>
    <name evidence="20" type="ORF">FOE78_10415</name>
</gene>
<feature type="transmembrane region" description="Helical" evidence="19">
    <location>
        <begin position="72"/>
        <end position="90"/>
    </location>
</feature>
<feature type="transmembrane region" description="Helical" evidence="19">
    <location>
        <begin position="200"/>
        <end position="221"/>
    </location>
</feature>
<dbReference type="PANTHER" id="PTHR46382:SF1">
    <property type="entry name" value="PHOSPHATIDATE CYTIDYLYLTRANSFERASE"/>
    <property type="match status" value="1"/>
</dbReference>
<keyword evidence="8" id="KW-1003">Cell membrane</keyword>
<keyword evidence="14" id="KW-0443">Lipid metabolism</keyword>
<evidence type="ECO:0000313" key="21">
    <source>
        <dbReference type="Proteomes" id="UP000319263"/>
    </source>
</evidence>
<feature type="transmembrane region" description="Helical" evidence="19">
    <location>
        <begin position="272"/>
        <end position="292"/>
    </location>
</feature>
<keyword evidence="17" id="KW-1208">Phospholipid metabolism</keyword>
<comment type="catalytic activity">
    <reaction evidence="1 18">
        <text>a 1,2-diacyl-sn-glycero-3-phosphate + CTP + H(+) = a CDP-1,2-diacyl-sn-glycerol + diphosphate</text>
        <dbReference type="Rhea" id="RHEA:16229"/>
        <dbReference type="ChEBI" id="CHEBI:15378"/>
        <dbReference type="ChEBI" id="CHEBI:33019"/>
        <dbReference type="ChEBI" id="CHEBI:37563"/>
        <dbReference type="ChEBI" id="CHEBI:58332"/>
        <dbReference type="ChEBI" id="CHEBI:58608"/>
        <dbReference type="EC" id="2.7.7.41"/>
    </reaction>
</comment>
<dbReference type="EC" id="2.7.7.41" evidence="6 18"/>
<dbReference type="EMBL" id="CP041692">
    <property type="protein sequence ID" value="QDP96255.1"/>
    <property type="molecule type" value="Genomic_DNA"/>
</dbReference>
<keyword evidence="21" id="KW-1185">Reference proteome</keyword>
<evidence type="ECO:0000256" key="19">
    <source>
        <dbReference type="SAM" id="Phobius"/>
    </source>
</evidence>
<evidence type="ECO:0000256" key="16">
    <source>
        <dbReference type="ARBA" id="ARBA00023209"/>
    </source>
</evidence>
<keyword evidence="9" id="KW-0444">Lipid biosynthesis</keyword>
<keyword evidence="10 18" id="KW-0808">Transferase</keyword>
<comment type="pathway">
    <text evidence="3 18">Phospholipid metabolism; CDP-diacylglycerol biosynthesis; CDP-diacylglycerol from sn-glycerol 3-phosphate: step 3/3.</text>
</comment>
<evidence type="ECO:0000256" key="5">
    <source>
        <dbReference type="ARBA" id="ARBA00010185"/>
    </source>
</evidence>
<dbReference type="InterPro" id="IPR000374">
    <property type="entry name" value="PC_trans"/>
</dbReference>
<feature type="transmembrane region" description="Helical" evidence="19">
    <location>
        <begin position="227"/>
        <end position="251"/>
    </location>
</feature>
<name>A0A516PYK5_9ACTN</name>
<evidence type="ECO:0000256" key="3">
    <source>
        <dbReference type="ARBA" id="ARBA00005119"/>
    </source>
</evidence>
<feature type="transmembrane region" description="Helical" evidence="19">
    <location>
        <begin position="21"/>
        <end position="38"/>
    </location>
</feature>
<dbReference type="GO" id="GO:0005886">
    <property type="term" value="C:plasma membrane"/>
    <property type="evidence" value="ECO:0007669"/>
    <property type="project" value="UniProtKB-SubCell"/>
</dbReference>
<keyword evidence="11 18" id="KW-0812">Transmembrane</keyword>
<dbReference type="GO" id="GO:0016024">
    <property type="term" value="P:CDP-diacylglycerol biosynthetic process"/>
    <property type="evidence" value="ECO:0007669"/>
    <property type="project" value="UniProtKB-UniPathway"/>
</dbReference>
<evidence type="ECO:0000256" key="8">
    <source>
        <dbReference type="ARBA" id="ARBA00022475"/>
    </source>
</evidence>
<dbReference type="Proteomes" id="UP000319263">
    <property type="component" value="Chromosome"/>
</dbReference>
<comment type="pathway">
    <text evidence="4">Lipid metabolism.</text>
</comment>
<evidence type="ECO:0000256" key="14">
    <source>
        <dbReference type="ARBA" id="ARBA00023098"/>
    </source>
</evidence>
<evidence type="ECO:0000256" key="11">
    <source>
        <dbReference type="ARBA" id="ARBA00022692"/>
    </source>
</evidence>
<keyword evidence="16" id="KW-0594">Phospholipid biosynthesis</keyword>
<dbReference type="UniPathway" id="UPA00557">
    <property type="reaction ID" value="UER00614"/>
</dbReference>
<feature type="transmembrane region" description="Helical" evidence="19">
    <location>
        <begin position="102"/>
        <end position="122"/>
    </location>
</feature>
<dbReference type="Pfam" id="PF01148">
    <property type="entry name" value="CTP_transf_1"/>
    <property type="match status" value="1"/>
</dbReference>
<dbReference type="OrthoDB" id="9799199at2"/>
<dbReference type="GO" id="GO:0004605">
    <property type="term" value="F:phosphatidate cytidylyltransferase activity"/>
    <property type="evidence" value="ECO:0007669"/>
    <property type="project" value="UniProtKB-EC"/>
</dbReference>
<keyword evidence="15 19" id="KW-0472">Membrane</keyword>
<keyword evidence="13 19" id="KW-1133">Transmembrane helix</keyword>
<evidence type="ECO:0000256" key="17">
    <source>
        <dbReference type="ARBA" id="ARBA00023264"/>
    </source>
</evidence>
<dbReference type="PANTHER" id="PTHR46382">
    <property type="entry name" value="PHOSPHATIDATE CYTIDYLYLTRANSFERASE"/>
    <property type="match status" value="1"/>
</dbReference>
<evidence type="ECO:0000256" key="10">
    <source>
        <dbReference type="ARBA" id="ARBA00022679"/>
    </source>
</evidence>
<evidence type="ECO:0000256" key="1">
    <source>
        <dbReference type="ARBA" id="ARBA00001698"/>
    </source>
</evidence>
<evidence type="ECO:0000256" key="6">
    <source>
        <dbReference type="ARBA" id="ARBA00012487"/>
    </source>
</evidence>
<evidence type="ECO:0000256" key="2">
    <source>
        <dbReference type="ARBA" id="ARBA00004651"/>
    </source>
</evidence>
<reference evidence="20 21" key="1">
    <citation type="submission" date="2019-07" db="EMBL/GenBank/DDBJ databases">
        <title>Microlunatus dokdonensis sp. nov. isolated from the rhizospheric soil of the wild plant Elymus tsukushiensis.</title>
        <authorList>
            <person name="Ghim S.-Y."/>
            <person name="Hwang Y.-J."/>
            <person name="Son J.-S."/>
            <person name="Shin J.-H."/>
        </authorList>
    </citation>
    <scope>NUCLEOTIDE SEQUENCE [LARGE SCALE GENOMIC DNA]</scope>
    <source>
        <strain evidence="20 21">KUDC0627</strain>
    </source>
</reference>
<sequence length="294" mass="31012">MPDWGHHDKADYGRAGRDLRAATITGVLLGAAVVASLAFFRFGFILIMAALTILATIELGQNFRRRGIRTSAIPIAVGTGCAVIFPYLAPYVPSINGNGERLAANAVLLGVLGLTAIVSLAWRMPRGSDGFLADASASLFLIAYVPLLGSFVTLMLTDDHGVPRVVTFILVVVMSDLGGYVGGVLFGKHKLAPVISPKKSWEGLAGSVVFSTTAAILMAVFGLDTHWWVGLVLGPCLVVVGTLGDLVESLIKRDLGIKDMSNFLPGHGGVMDRLDSLLLAAPVAWLIMYLLVAG</sequence>